<dbReference type="InterPro" id="IPR005477">
    <property type="entry name" value="Dxylulose-5-P_synthase"/>
</dbReference>
<dbReference type="Pfam" id="PF02779">
    <property type="entry name" value="Transket_pyr"/>
    <property type="match status" value="1"/>
</dbReference>
<keyword evidence="9" id="KW-0784">Thiamine biosynthesis</keyword>
<evidence type="ECO:0000256" key="5">
    <source>
        <dbReference type="ARBA" id="ARBA00013150"/>
    </source>
</evidence>
<reference evidence="13" key="1">
    <citation type="submission" date="2016-01" db="EMBL/GenBank/DDBJ databases">
        <authorList>
            <person name="Mcilroy J.S."/>
            <person name="Karst M S."/>
            <person name="Albertsen M."/>
        </authorList>
    </citation>
    <scope>NUCLEOTIDE SEQUENCE</scope>
    <source>
        <strain evidence="13">Cfx-K</strain>
    </source>
</reference>
<keyword evidence="7" id="KW-0479">Metal-binding</keyword>
<evidence type="ECO:0000259" key="12">
    <source>
        <dbReference type="SMART" id="SM00861"/>
    </source>
</evidence>
<dbReference type="GO" id="GO:0008661">
    <property type="term" value="F:1-deoxy-D-xylulose-5-phosphate synthase activity"/>
    <property type="evidence" value="ECO:0007669"/>
    <property type="project" value="UniProtKB-EC"/>
</dbReference>
<evidence type="ECO:0000256" key="11">
    <source>
        <dbReference type="ARBA" id="ARBA00023229"/>
    </source>
</evidence>
<dbReference type="SUPFAM" id="SSF52922">
    <property type="entry name" value="TK C-terminal domain-like"/>
    <property type="match status" value="1"/>
</dbReference>
<dbReference type="GO" id="GO:0009228">
    <property type="term" value="P:thiamine biosynthetic process"/>
    <property type="evidence" value="ECO:0007669"/>
    <property type="project" value="UniProtKB-KW"/>
</dbReference>
<evidence type="ECO:0000256" key="10">
    <source>
        <dbReference type="ARBA" id="ARBA00023052"/>
    </source>
</evidence>
<dbReference type="RefSeq" id="WP_095044474.1">
    <property type="nucleotide sequence ID" value="NZ_LN890655.1"/>
</dbReference>
<dbReference type="KEGG" id="pbf:CFX0092_A3357"/>
<gene>
    <name evidence="13" type="ORF">CFX0092_A3357</name>
</gene>
<name>A0A160T7Y8_9CHLR</name>
<accession>A0A160T7Y8</accession>
<dbReference type="GO" id="GO:0019288">
    <property type="term" value="P:isopentenyl diphosphate biosynthetic process, methylerythritol 4-phosphate pathway"/>
    <property type="evidence" value="ECO:0007669"/>
    <property type="project" value="TreeGrafter"/>
</dbReference>
<dbReference type="PANTHER" id="PTHR43322:SF5">
    <property type="entry name" value="1-DEOXY-D-XYLULOSE-5-PHOSPHATE SYNTHASE, CHLOROPLASTIC"/>
    <property type="match status" value="1"/>
</dbReference>
<organism evidence="13 14">
    <name type="scientific">Candidatus Promineifilum breve</name>
    <dbReference type="NCBI Taxonomy" id="1806508"/>
    <lineage>
        <taxon>Bacteria</taxon>
        <taxon>Bacillati</taxon>
        <taxon>Chloroflexota</taxon>
        <taxon>Ardenticatenia</taxon>
        <taxon>Candidatus Promineifilales</taxon>
        <taxon>Candidatus Promineifilaceae</taxon>
        <taxon>Candidatus Promineifilum</taxon>
    </lineage>
</organism>
<dbReference type="InterPro" id="IPR029061">
    <property type="entry name" value="THDP-binding"/>
</dbReference>
<dbReference type="Pfam" id="PF02780">
    <property type="entry name" value="Transketolase_C"/>
    <property type="match status" value="1"/>
</dbReference>
<evidence type="ECO:0000256" key="2">
    <source>
        <dbReference type="ARBA" id="ARBA00004980"/>
    </source>
</evidence>
<evidence type="ECO:0000256" key="9">
    <source>
        <dbReference type="ARBA" id="ARBA00022977"/>
    </source>
</evidence>
<sequence length="312" mass="34468">MKNYEQTLLELMAADERIVVMTAENRAAIRNLPNLAPERFIDTGITEMTMVGAAAGLALRGRVPVLHALATFLTLRAFEFVRTDVGIGNLPVKLVGGVPGFLSDGNGPTHQAIEDVALMRGIPHMHVFCPADEEDMLLGLPHIINSPHPTYIRYNGLKPMVAHDPHFEIGRAEVRRTSESASHLRERDDVAILVYGMLFAQAWEAKALLEAEGLAVRLINVRTPKPIDEEAVLSAARECNLLVTLEDHFLTGGLYSIVAETLLRHGQTADVLPFALDERWFRPALLADVLRFEGFTADQIAARILEYLPVRA</sequence>
<evidence type="ECO:0000256" key="6">
    <source>
        <dbReference type="ARBA" id="ARBA00022679"/>
    </source>
</evidence>
<dbReference type="Gene3D" id="3.40.50.970">
    <property type="match status" value="1"/>
</dbReference>
<dbReference type="GO" id="GO:0016114">
    <property type="term" value="P:terpenoid biosynthetic process"/>
    <property type="evidence" value="ECO:0007669"/>
    <property type="project" value="InterPro"/>
</dbReference>
<comment type="similarity">
    <text evidence="3">Belongs to the transketolase family. DXPS subfamily.</text>
</comment>
<comment type="subunit">
    <text evidence="4">Homodimer.</text>
</comment>
<evidence type="ECO:0000256" key="1">
    <source>
        <dbReference type="ARBA" id="ARBA00001946"/>
    </source>
</evidence>
<keyword evidence="10" id="KW-0786">Thiamine pyrophosphate</keyword>
<dbReference type="AlphaFoldDB" id="A0A160T7Y8"/>
<dbReference type="InterPro" id="IPR005475">
    <property type="entry name" value="Transketolase-like_Pyr-bd"/>
</dbReference>
<dbReference type="InterPro" id="IPR033248">
    <property type="entry name" value="Transketolase_C"/>
</dbReference>
<dbReference type="SMART" id="SM00861">
    <property type="entry name" value="Transket_pyr"/>
    <property type="match status" value="1"/>
</dbReference>
<dbReference type="EC" id="2.2.1.7" evidence="5"/>
<dbReference type="GO" id="GO:0005829">
    <property type="term" value="C:cytosol"/>
    <property type="evidence" value="ECO:0007669"/>
    <property type="project" value="TreeGrafter"/>
</dbReference>
<comment type="cofactor">
    <cofactor evidence="1">
        <name>Mg(2+)</name>
        <dbReference type="ChEBI" id="CHEBI:18420"/>
    </cofactor>
</comment>
<dbReference type="EMBL" id="LN890655">
    <property type="protein sequence ID" value="CUS05235.2"/>
    <property type="molecule type" value="Genomic_DNA"/>
</dbReference>
<evidence type="ECO:0000256" key="7">
    <source>
        <dbReference type="ARBA" id="ARBA00022723"/>
    </source>
</evidence>
<evidence type="ECO:0000313" key="13">
    <source>
        <dbReference type="EMBL" id="CUS05235.2"/>
    </source>
</evidence>
<keyword evidence="6" id="KW-0808">Transferase</keyword>
<dbReference type="GO" id="GO:0046872">
    <property type="term" value="F:metal ion binding"/>
    <property type="evidence" value="ECO:0007669"/>
    <property type="project" value="UniProtKB-KW"/>
</dbReference>
<keyword evidence="11" id="KW-0414">Isoprene biosynthesis</keyword>
<dbReference type="Gene3D" id="3.40.50.920">
    <property type="match status" value="1"/>
</dbReference>
<dbReference type="OrthoDB" id="8732661at2"/>
<feature type="domain" description="Transketolase-like pyrimidine-binding" evidence="12">
    <location>
        <begin position="1"/>
        <end position="161"/>
    </location>
</feature>
<evidence type="ECO:0000256" key="3">
    <source>
        <dbReference type="ARBA" id="ARBA00011081"/>
    </source>
</evidence>
<evidence type="ECO:0000256" key="4">
    <source>
        <dbReference type="ARBA" id="ARBA00011738"/>
    </source>
</evidence>
<dbReference type="PANTHER" id="PTHR43322">
    <property type="entry name" value="1-D-DEOXYXYLULOSE 5-PHOSPHATE SYNTHASE-RELATED"/>
    <property type="match status" value="1"/>
</dbReference>
<comment type="pathway">
    <text evidence="2">Metabolic intermediate biosynthesis; 1-deoxy-D-xylulose 5-phosphate biosynthesis; 1-deoxy-D-xylulose 5-phosphate from D-glyceraldehyde 3-phosphate and pyruvate: step 1/1.</text>
</comment>
<evidence type="ECO:0000313" key="14">
    <source>
        <dbReference type="Proteomes" id="UP000215027"/>
    </source>
</evidence>
<dbReference type="InterPro" id="IPR009014">
    <property type="entry name" value="Transketo_C/PFOR_II"/>
</dbReference>
<protein>
    <recommendedName>
        <fullName evidence="5">1-deoxy-D-xylulose-5-phosphate synthase</fullName>
        <ecNumber evidence="5">2.2.1.7</ecNumber>
    </recommendedName>
</protein>
<proteinExistence type="inferred from homology"/>
<keyword evidence="8" id="KW-0460">Magnesium</keyword>
<evidence type="ECO:0000256" key="8">
    <source>
        <dbReference type="ARBA" id="ARBA00022842"/>
    </source>
</evidence>
<dbReference type="CDD" id="cd07033">
    <property type="entry name" value="TPP_PYR_DXS_TK_like"/>
    <property type="match status" value="1"/>
</dbReference>
<keyword evidence="14" id="KW-1185">Reference proteome</keyword>
<dbReference type="SUPFAM" id="SSF52518">
    <property type="entry name" value="Thiamin diphosphate-binding fold (THDP-binding)"/>
    <property type="match status" value="1"/>
</dbReference>
<dbReference type="Proteomes" id="UP000215027">
    <property type="component" value="Chromosome I"/>
</dbReference>